<dbReference type="OMA" id="MCIYMEK"/>
<gene>
    <name evidence="2" type="ORF">PCYB_011420</name>
</gene>
<organism evidence="2 3">
    <name type="scientific">Plasmodium cynomolgi (strain B)</name>
    <dbReference type="NCBI Taxonomy" id="1120755"/>
    <lineage>
        <taxon>Eukaryota</taxon>
        <taxon>Sar</taxon>
        <taxon>Alveolata</taxon>
        <taxon>Apicomplexa</taxon>
        <taxon>Aconoidasida</taxon>
        <taxon>Haemosporida</taxon>
        <taxon>Plasmodiidae</taxon>
        <taxon>Plasmodium</taxon>
        <taxon>Plasmodium (Plasmodium)</taxon>
    </lineage>
</organism>
<reference evidence="2 3" key="1">
    <citation type="journal article" date="2012" name="Nat. Genet.">
        <title>Plasmodium cynomolgi genome sequences provide insight into Plasmodium vivax and the monkey malaria clade.</title>
        <authorList>
            <person name="Tachibana S."/>
            <person name="Sullivan S.A."/>
            <person name="Kawai S."/>
            <person name="Nakamura S."/>
            <person name="Kim H.R."/>
            <person name="Goto N."/>
            <person name="Arisue N."/>
            <person name="Palacpac N.M.Q."/>
            <person name="Honma H."/>
            <person name="Yagi M."/>
            <person name="Tougan T."/>
            <person name="Katakai Y."/>
            <person name="Kaneko O."/>
            <person name="Mita T."/>
            <person name="Kita K."/>
            <person name="Yasutomi Y."/>
            <person name="Sutton P.L."/>
            <person name="Shakhbatyan R."/>
            <person name="Horii T."/>
            <person name="Yasunaga T."/>
            <person name="Barnwell J.W."/>
            <person name="Escalante A.A."/>
            <person name="Carlton J.M."/>
            <person name="Tanabe K."/>
        </authorList>
    </citation>
    <scope>NUCLEOTIDE SEQUENCE [LARGE SCALE GENOMIC DNA]</scope>
    <source>
        <strain evidence="2 3">B</strain>
    </source>
</reference>
<feature type="region of interest" description="Disordered" evidence="1">
    <location>
        <begin position="749"/>
        <end position="847"/>
    </location>
</feature>
<feature type="compositionally biased region" description="Polar residues" evidence="1">
    <location>
        <begin position="1103"/>
        <end position="1134"/>
    </location>
</feature>
<feature type="compositionally biased region" description="Polar residues" evidence="1">
    <location>
        <begin position="1310"/>
        <end position="1320"/>
    </location>
</feature>
<feature type="compositionally biased region" description="Basic and acidic residues" evidence="1">
    <location>
        <begin position="814"/>
        <end position="833"/>
    </location>
</feature>
<protein>
    <submittedName>
        <fullName evidence="2">Uncharacterized protein</fullName>
    </submittedName>
</protein>
<feature type="region of interest" description="Disordered" evidence="1">
    <location>
        <begin position="1297"/>
        <end position="1328"/>
    </location>
</feature>
<evidence type="ECO:0000313" key="2">
    <source>
        <dbReference type="EMBL" id="GAB64409.1"/>
    </source>
</evidence>
<dbReference type="Proteomes" id="UP000006319">
    <property type="component" value="Chromosome 1"/>
</dbReference>
<dbReference type="GeneID" id="14691168"/>
<evidence type="ECO:0000313" key="3">
    <source>
        <dbReference type="Proteomes" id="UP000006319"/>
    </source>
</evidence>
<feature type="compositionally biased region" description="Polar residues" evidence="1">
    <location>
        <begin position="1185"/>
        <end position="1205"/>
    </location>
</feature>
<keyword evidence="3" id="KW-1185">Reference proteome</keyword>
<feature type="region of interest" description="Disordered" evidence="1">
    <location>
        <begin position="1101"/>
        <end position="1134"/>
    </location>
</feature>
<name>K6UPB0_PLACD</name>
<dbReference type="RefSeq" id="XP_004220696.1">
    <property type="nucleotide sequence ID" value="XM_004220648.1"/>
</dbReference>
<accession>K6UPB0</accession>
<proteinExistence type="predicted"/>
<dbReference type="VEuPathDB" id="PlasmoDB:PCYB_011420"/>
<dbReference type="OrthoDB" id="378493at2759"/>
<feature type="compositionally biased region" description="Acidic residues" evidence="1">
    <location>
        <begin position="803"/>
        <end position="813"/>
    </location>
</feature>
<dbReference type="KEGG" id="pcy:PCYB_011420"/>
<feature type="compositionally biased region" description="Basic and acidic residues" evidence="1">
    <location>
        <begin position="768"/>
        <end position="777"/>
    </location>
</feature>
<dbReference type="PhylomeDB" id="K6UPB0"/>
<dbReference type="eggNOG" id="ENOG502TNBX">
    <property type="taxonomic scope" value="Eukaryota"/>
</dbReference>
<sequence>MHREGKIQNVRSTIDKLILSKNNFLSKLLAIIDSNEDAYLINEVILLLLLVAEYNGEVRNIITYERFIETVMRIMQDEHAYLFRPTSDLHFLYEDGNVVVPNKKTKITPHPAANKGNEKREEMNHTQVGAVEVSAVEVSATEVIAPQGDKPHSEQKEMEIYLDNISINIDLKSSLLLLKCLIISSEFGLKYIYELNIFEQFIKLVLNMYNVIIYIYKNDMKKYFSNSIFVLNIFLDVLASSCKVDGVVNSYTGLSCKKFLLILQKERFFESSFFFFFKFMCIYMEKYSNGGRRADQLGHHRNENSSNYDGSSEALMTVGFNRVGNAPLPGGSNSGSISATVSANVSASASSILPNSDSAGGQLGSNPVGASIGSNLAGSSQTGSGQAGGLHAGSNMYSESEQIMRIFKNTHFVGILNMCCKFLLQDESLCVRVLFTPFAVSSGGDETSKSTDKHDEVNSFVEGSLKQKNYFLLEQVLTYYMKHLKQIKYADLLLIMFLYDRKKLFSNTIYEFFLFLGGKHPHVGKYLMDSLLSRRTVFYYCVMHTARRVSKLLLKLKKAFQRRKKTESKSGWKNNDELVISGANRISQKEKFFLKYMNLSELLLKICNLTSSHNPDERLPPADEFLKSAKLSFEQMMYYNTLFTRDYSGMWKHHLQKANEKFSESVLTFRINSILYRKNVKGQMDSLKFLVPMLNAHENIRAICDVRRQKYFFNYSREFSIFCIHFVYSNFIHHSMLSYFFEQSKGSAYRKDPPGGNRNGYSVKRSHSGGDRRKEGGDAECSMLSESDYEDYSQADLDREGSESDDWSEEDRDVDAPNRKGCEDYSLDEDHHSSASSGEETTRQTRTKNKAHLFYSRGGAENERSYLKNKAMKTKGEGGTRGRKNNTQSMAHISEEVSQLRKKLNEQEVTHLEEKIYLNKIIEKKNDIINNMLYSYSMMKEKCVQVESELVKVRTDLGLKEKEYQLVAANDMDDLKAQHIRVLRDYERVGSEKRELETQFEKLTDLLIFLYENVAACRKYMQNVEDVNVFKNPRMGANPGGDPPQPNCEMLEVGADVHMNAEVKGSVDALTQPNDQLNRGGYQLANDQVWGQHSGGAYANVYNPAQQNFPPQGYQNSPYEGSAYGNPQQQGSTYSYANQKMDQGSAYGNPQQQGSTYSYANQKMDQGSVYGNPQQQGSTYSYANQQMDQGGANSHPQQQMHQGSTYAYPPEPMQQVRMYGDPNPPAEGNSSHRVFSEVHPPVTQPPPDRQYEQQYGQLYEQAPPQMYNQLYFQTNPHVYPHMYVESTGQNASGSNALLNVSAGDQGPNCEGSQGQPNEQNCPAEFSGQ</sequence>
<feature type="region of interest" description="Disordered" evidence="1">
    <location>
        <begin position="1185"/>
        <end position="1250"/>
    </location>
</feature>
<dbReference type="EMBL" id="DF157093">
    <property type="protein sequence ID" value="GAB64409.1"/>
    <property type="molecule type" value="Genomic_DNA"/>
</dbReference>
<evidence type="ECO:0000256" key="1">
    <source>
        <dbReference type="SAM" id="MobiDB-lite"/>
    </source>
</evidence>